<comment type="caution">
    <text evidence="13">The sequence shown here is derived from an EMBL/GenBank/DDBJ whole genome shotgun (WGS) entry which is preliminary data.</text>
</comment>
<feature type="domain" description="Histidine kinase" evidence="11">
    <location>
        <begin position="207"/>
        <end position="405"/>
    </location>
</feature>
<keyword evidence="4" id="KW-1003">Cell membrane</keyword>
<evidence type="ECO:0000256" key="2">
    <source>
        <dbReference type="ARBA" id="ARBA00004651"/>
    </source>
</evidence>
<dbReference type="Gene3D" id="6.10.340.10">
    <property type="match status" value="1"/>
</dbReference>
<dbReference type="InterPro" id="IPR036890">
    <property type="entry name" value="HATPase_C_sf"/>
</dbReference>
<dbReference type="InterPro" id="IPR003594">
    <property type="entry name" value="HATPase_dom"/>
</dbReference>
<evidence type="ECO:0000256" key="7">
    <source>
        <dbReference type="ARBA" id="ARBA00022741"/>
    </source>
</evidence>
<dbReference type="Pfam" id="PF00672">
    <property type="entry name" value="HAMP"/>
    <property type="match status" value="1"/>
</dbReference>
<proteinExistence type="predicted"/>
<feature type="transmembrane region" description="Helical" evidence="10">
    <location>
        <begin position="127"/>
        <end position="145"/>
    </location>
</feature>
<name>A0ABX0KWR5_9NEIS</name>
<keyword evidence="10" id="KW-0472">Membrane</keyword>
<dbReference type="InterPro" id="IPR036097">
    <property type="entry name" value="HisK_dim/P_sf"/>
</dbReference>
<evidence type="ECO:0000256" key="9">
    <source>
        <dbReference type="ARBA" id="ARBA00022840"/>
    </source>
</evidence>
<dbReference type="InterPro" id="IPR050980">
    <property type="entry name" value="2C_sensor_his_kinase"/>
</dbReference>
<accession>A0ABX0KWR5</accession>
<dbReference type="CDD" id="cd00082">
    <property type="entry name" value="HisKA"/>
    <property type="match status" value="1"/>
</dbReference>
<gene>
    <name evidence="13" type="ORF">HA050_11045</name>
</gene>
<evidence type="ECO:0000256" key="5">
    <source>
        <dbReference type="ARBA" id="ARBA00022553"/>
    </source>
</evidence>
<dbReference type="GO" id="GO:0016301">
    <property type="term" value="F:kinase activity"/>
    <property type="evidence" value="ECO:0007669"/>
    <property type="project" value="UniProtKB-KW"/>
</dbReference>
<dbReference type="InterPro" id="IPR003660">
    <property type="entry name" value="HAMP_dom"/>
</dbReference>
<evidence type="ECO:0000256" key="4">
    <source>
        <dbReference type="ARBA" id="ARBA00022475"/>
    </source>
</evidence>
<evidence type="ECO:0000259" key="11">
    <source>
        <dbReference type="PROSITE" id="PS50109"/>
    </source>
</evidence>
<dbReference type="PROSITE" id="PS50109">
    <property type="entry name" value="HIS_KIN"/>
    <property type="match status" value="1"/>
</dbReference>
<keyword evidence="5" id="KW-0597">Phosphoprotein</keyword>
<protein>
    <recommendedName>
        <fullName evidence="3">histidine kinase</fullName>
        <ecNumber evidence="3">2.7.13.3</ecNumber>
    </recommendedName>
</protein>
<keyword evidence="14" id="KW-1185">Reference proteome</keyword>
<dbReference type="SUPFAM" id="SSF55874">
    <property type="entry name" value="ATPase domain of HSP90 chaperone/DNA topoisomerase II/histidine kinase"/>
    <property type="match status" value="1"/>
</dbReference>
<dbReference type="SMART" id="SM00387">
    <property type="entry name" value="HATPase_c"/>
    <property type="match status" value="1"/>
</dbReference>
<dbReference type="InterPro" id="IPR005467">
    <property type="entry name" value="His_kinase_dom"/>
</dbReference>
<feature type="domain" description="HAMP" evidence="12">
    <location>
        <begin position="147"/>
        <end position="199"/>
    </location>
</feature>
<dbReference type="PRINTS" id="PR00344">
    <property type="entry name" value="BCTRLSENSOR"/>
</dbReference>
<evidence type="ECO:0000259" key="12">
    <source>
        <dbReference type="PROSITE" id="PS50885"/>
    </source>
</evidence>
<dbReference type="EC" id="2.7.13.3" evidence="3"/>
<dbReference type="CDD" id="cd06225">
    <property type="entry name" value="HAMP"/>
    <property type="match status" value="1"/>
</dbReference>
<evidence type="ECO:0000313" key="13">
    <source>
        <dbReference type="EMBL" id="NHQ86652.1"/>
    </source>
</evidence>
<dbReference type="PANTHER" id="PTHR44936:SF10">
    <property type="entry name" value="SENSOR PROTEIN RSTB"/>
    <property type="match status" value="1"/>
</dbReference>
<evidence type="ECO:0000256" key="10">
    <source>
        <dbReference type="SAM" id="Phobius"/>
    </source>
</evidence>
<evidence type="ECO:0000256" key="1">
    <source>
        <dbReference type="ARBA" id="ARBA00000085"/>
    </source>
</evidence>
<keyword evidence="9" id="KW-0067">ATP-binding</keyword>
<dbReference type="InterPro" id="IPR003661">
    <property type="entry name" value="HisK_dim/P_dom"/>
</dbReference>
<evidence type="ECO:0000256" key="3">
    <source>
        <dbReference type="ARBA" id="ARBA00012438"/>
    </source>
</evidence>
<dbReference type="Pfam" id="PF00512">
    <property type="entry name" value="HisKA"/>
    <property type="match status" value="1"/>
</dbReference>
<dbReference type="PANTHER" id="PTHR44936">
    <property type="entry name" value="SENSOR PROTEIN CREC"/>
    <property type="match status" value="1"/>
</dbReference>
<dbReference type="PROSITE" id="PS50885">
    <property type="entry name" value="HAMP"/>
    <property type="match status" value="1"/>
</dbReference>
<keyword evidence="7" id="KW-0547">Nucleotide-binding</keyword>
<dbReference type="SUPFAM" id="SSF47384">
    <property type="entry name" value="Homodimeric domain of signal transducing histidine kinase"/>
    <property type="match status" value="1"/>
</dbReference>
<dbReference type="Gene3D" id="1.10.287.130">
    <property type="match status" value="1"/>
</dbReference>
<comment type="subcellular location">
    <subcellularLocation>
        <location evidence="2">Cell membrane</location>
        <topology evidence="2">Multi-pass membrane protein</topology>
    </subcellularLocation>
</comment>
<comment type="catalytic activity">
    <reaction evidence="1">
        <text>ATP + protein L-histidine = ADP + protein N-phospho-L-histidine.</text>
        <dbReference type="EC" id="2.7.13.3"/>
    </reaction>
</comment>
<keyword evidence="10" id="KW-1133">Transmembrane helix</keyword>
<dbReference type="CDD" id="cd00075">
    <property type="entry name" value="HATPase"/>
    <property type="match status" value="1"/>
</dbReference>
<evidence type="ECO:0000256" key="8">
    <source>
        <dbReference type="ARBA" id="ARBA00022777"/>
    </source>
</evidence>
<organism evidence="13 14">
    <name type="scientific">Iodobacter violaceini</name>
    <dbReference type="NCBI Taxonomy" id="3044271"/>
    <lineage>
        <taxon>Bacteria</taxon>
        <taxon>Pseudomonadati</taxon>
        <taxon>Pseudomonadota</taxon>
        <taxon>Betaproteobacteria</taxon>
        <taxon>Neisseriales</taxon>
        <taxon>Chitinibacteraceae</taxon>
        <taxon>Iodobacter</taxon>
    </lineage>
</organism>
<reference evidence="13 14" key="1">
    <citation type="submission" date="2020-03" db="EMBL/GenBank/DDBJ databases">
        <title>Draft genome sequence of environmentally isolated violet-colored cultures.</title>
        <authorList>
            <person name="Wilson H.S."/>
        </authorList>
    </citation>
    <scope>NUCLEOTIDE SEQUENCE [LARGE SCALE GENOMIC DNA]</scope>
    <source>
        <strain evidence="13 14">HSC-16F04</strain>
    </source>
</reference>
<dbReference type="InterPro" id="IPR004358">
    <property type="entry name" value="Sig_transdc_His_kin-like_C"/>
</dbReference>
<dbReference type="EMBL" id="JAAOLX010000005">
    <property type="protein sequence ID" value="NHQ86652.1"/>
    <property type="molecule type" value="Genomic_DNA"/>
</dbReference>
<dbReference type="SMART" id="SM00304">
    <property type="entry name" value="HAMP"/>
    <property type="match status" value="1"/>
</dbReference>
<dbReference type="Gene3D" id="3.30.565.10">
    <property type="entry name" value="Histidine kinase-like ATPase, C-terminal domain"/>
    <property type="match status" value="1"/>
</dbReference>
<evidence type="ECO:0000313" key="14">
    <source>
        <dbReference type="Proteomes" id="UP000712570"/>
    </source>
</evidence>
<feature type="transmembrane region" description="Helical" evidence="10">
    <location>
        <begin position="6"/>
        <end position="28"/>
    </location>
</feature>
<keyword evidence="10" id="KW-0812">Transmembrane</keyword>
<evidence type="ECO:0000256" key="6">
    <source>
        <dbReference type="ARBA" id="ARBA00022679"/>
    </source>
</evidence>
<dbReference type="Pfam" id="PF02518">
    <property type="entry name" value="HATPase_c"/>
    <property type="match status" value="1"/>
</dbReference>
<dbReference type="RefSeq" id="WP_166825818.1">
    <property type="nucleotide sequence ID" value="NZ_JAAOLX010000005.1"/>
</dbReference>
<sequence length="413" mass="45322">MRHKLYWQIYFTVVGSLVLFALLAGLLYQWHDDQPPRRLIHGTANLLAAALPPADRPVSEQAAAFTLLTQEFDIPISLYAAGGQIIASVGEPLDLMQGKPRIFQLRLPDQRLILVGRPPHREKSPGLLAGFAMLALAIAIAAIPLTRKLTRRLEALANQLDALGEGDFSVRLPVHGKDEVSRLSMRFNRAAGQIAELLSAHKNLLAHASHELRSPLARLQMAATLLGDHAPAHLQKELSQNISELNELVEEILLMSRLDARPESLQTQHIDLLELCQIEAVPYQASVKGAETEIEADPRLLKRLIRNLLENARRYGAAPLSIRIDSVADGVQLYICDQGPGIAAAAQPHIFEPFYRPPGTPEGKGGHGLGLALVKRIAEHHGGDVEYQTPAEGGSCFKVSLKRQSQTILKYES</sequence>
<dbReference type="SUPFAM" id="SSF158472">
    <property type="entry name" value="HAMP domain-like"/>
    <property type="match status" value="1"/>
</dbReference>
<keyword evidence="8 13" id="KW-0418">Kinase</keyword>
<dbReference type="SMART" id="SM00388">
    <property type="entry name" value="HisKA"/>
    <property type="match status" value="1"/>
</dbReference>
<dbReference type="Proteomes" id="UP000712570">
    <property type="component" value="Unassembled WGS sequence"/>
</dbReference>
<keyword evidence="6" id="KW-0808">Transferase</keyword>